<dbReference type="CDD" id="cd00590">
    <property type="entry name" value="RRM_SF"/>
    <property type="match status" value="1"/>
</dbReference>
<feature type="compositionally biased region" description="Gly residues" evidence="3">
    <location>
        <begin position="366"/>
        <end position="424"/>
    </location>
</feature>
<dbReference type="PaxDb" id="2903-EOD34276"/>
<keyword evidence="6" id="KW-1185">Reference proteome</keyword>
<dbReference type="InterPro" id="IPR012677">
    <property type="entry name" value="Nucleotide-bd_a/b_plait_sf"/>
</dbReference>
<proteinExistence type="predicted"/>
<organism evidence="5 6">
    <name type="scientific">Emiliania huxleyi (strain CCMP1516)</name>
    <dbReference type="NCBI Taxonomy" id="280463"/>
    <lineage>
        <taxon>Eukaryota</taxon>
        <taxon>Haptista</taxon>
        <taxon>Haptophyta</taxon>
        <taxon>Prymnesiophyceae</taxon>
        <taxon>Isochrysidales</taxon>
        <taxon>Noelaerhabdaceae</taxon>
        <taxon>Emiliania</taxon>
    </lineage>
</organism>
<dbReference type="EnsemblProtists" id="EOD34276">
    <property type="protein sequence ID" value="EOD34276"/>
    <property type="gene ID" value="EMIHUDRAFT_449328"/>
</dbReference>
<dbReference type="InterPro" id="IPR052462">
    <property type="entry name" value="SLIRP/GR-RBP-like"/>
</dbReference>
<feature type="domain" description="RRM" evidence="4">
    <location>
        <begin position="80"/>
        <end position="176"/>
    </location>
</feature>
<dbReference type="PANTHER" id="PTHR48027">
    <property type="entry name" value="HETEROGENEOUS NUCLEAR RIBONUCLEOPROTEIN 87F-RELATED"/>
    <property type="match status" value="1"/>
</dbReference>
<name>A0A0D3KEU1_EMIH1</name>
<dbReference type="HOGENOM" id="CLU_557365_0_0_1"/>
<feature type="region of interest" description="Disordered" evidence="3">
    <location>
        <begin position="463"/>
        <end position="490"/>
    </location>
</feature>
<sequence>MPVLINLIDSSDESDEDEGAAASSSSRMESAGLMRLVAASARPDAEGRGAAGQHGRRDEPGGGGREARLGRDARRPVADAILFLPKLPDSVDRDALRRLFSAFGTVVDVSRSRRSGTVCFQTGAEAKRALAAVSAATPSPEAAAAEPLPLCVDDSSVARVTQAGELSRLRVEFALIDKLPKGMRGKEVVKELSAILREKGLAMSEPAVVELRRLEAALLDEVGPARSSRWRAVLQRSGGLQALLRGRSSTFLLTRVGSGPSAPAGVQLRAQPAGKRPREDGELPAPSKRPGPPGSLPSPSGGGAGGSKAAAAQRWDERGAARRISGEAGEGVASGASGRSGGRGDAGGGGGGGGSSRDRGSSVAGGSNGGCGGGGCGGSSSSGGRVGGVGSGSSGSGGGGSGSGSGGGGGGSGGSVQCNGVGGRARGESLPPARRPSSTRLCVSEGSREHLATLVLRELCKVGPSGSRDAAEGGTDSPPPTEFGGDLEHG</sequence>
<evidence type="ECO:0000313" key="6">
    <source>
        <dbReference type="Proteomes" id="UP000013827"/>
    </source>
</evidence>
<accession>A0A0D3KEU1</accession>
<evidence type="ECO:0000256" key="3">
    <source>
        <dbReference type="SAM" id="MobiDB-lite"/>
    </source>
</evidence>
<dbReference type="Pfam" id="PF00076">
    <property type="entry name" value="RRM_1"/>
    <property type="match status" value="1"/>
</dbReference>
<dbReference type="PROSITE" id="PS50102">
    <property type="entry name" value="RRM"/>
    <property type="match status" value="1"/>
</dbReference>
<dbReference type="InterPro" id="IPR000504">
    <property type="entry name" value="RRM_dom"/>
</dbReference>
<dbReference type="GeneID" id="17279547"/>
<reference evidence="5" key="2">
    <citation type="submission" date="2024-10" db="UniProtKB">
        <authorList>
            <consortium name="EnsemblProtists"/>
        </authorList>
    </citation>
    <scope>IDENTIFICATION</scope>
</reference>
<dbReference type="Proteomes" id="UP000013827">
    <property type="component" value="Unassembled WGS sequence"/>
</dbReference>
<evidence type="ECO:0000313" key="5">
    <source>
        <dbReference type="EnsemblProtists" id="EOD34276"/>
    </source>
</evidence>
<dbReference type="SUPFAM" id="SSF54928">
    <property type="entry name" value="RNA-binding domain, RBD"/>
    <property type="match status" value="1"/>
</dbReference>
<reference evidence="6" key="1">
    <citation type="journal article" date="2013" name="Nature">
        <title>Pan genome of the phytoplankton Emiliania underpins its global distribution.</title>
        <authorList>
            <person name="Read B.A."/>
            <person name="Kegel J."/>
            <person name="Klute M.J."/>
            <person name="Kuo A."/>
            <person name="Lefebvre S.C."/>
            <person name="Maumus F."/>
            <person name="Mayer C."/>
            <person name="Miller J."/>
            <person name="Monier A."/>
            <person name="Salamov A."/>
            <person name="Young J."/>
            <person name="Aguilar M."/>
            <person name="Claverie J.M."/>
            <person name="Frickenhaus S."/>
            <person name="Gonzalez K."/>
            <person name="Herman E.K."/>
            <person name="Lin Y.C."/>
            <person name="Napier J."/>
            <person name="Ogata H."/>
            <person name="Sarno A.F."/>
            <person name="Shmutz J."/>
            <person name="Schroeder D."/>
            <person name="de Vargas C."/>
            <person name="Verret F."/>
            <person name="von Dassow P."/>
            <person name="Valentin K."/>
            <person name="Van de Peer Y."/>
            <person name="Wheeler G."/>
            <person name="Dacks J.B."/>
            <person name="Delwiche C.F."/>
            <person name="Dyhrman S.T."/>
            <person name="Glockner G."/>
            <person name="John U."/>
            <person name="Richards T."/>
            <person name="Worden A.Z."/>
            <person name="Zhang X."/>
            <person name="Grigoriev I.V."/>
            <person name="Allen A.E."/>
            <person name="Bidle K."/>
            <person name="Borodovsky M."/>
            <person name="Bowler C."/>
            <person name="Brownlee C."/>
            <person name="Cock J.M."/>
            <person name="Elias M."/>
            <person name="Gladyshev V.N."/>
            <person name="Groth M."/>
            <person name="Guda C."/>
            <person name="Hadaegh A."/>
            <person name="Iglesias-Rodriguez M.D."/>
            <person name="Jenkins J."/>
            <person name="Jones B.M."/>
            <person name="Lawson T."/>
            <person name="Leese F."/>
            <person name="Lindquist E."/>
            <person name="Lobanov A."/>
            <person name="Lomsadze A."/>
            <person name="Malik S.B."/>
            <person name="Marsh M.E."/>
            <person name="Mackinder L."/>
            <person name="Mock T."/>
            <person name="Mueller-Roeber B."/>
            <person name="Pagarete A."/>
            <person name="Parker M."/>
            <person name="Probert I."/>
            <person name="Quesneville H."/>
            <person name="Raines C."/>
            <person name="Rensing S.A."/>
            <person name="Riano-Pachon D.M."/>
            <person name="Richier S."/>
            <person name="Rokitta S."/>
            <person name="Shiraiwa Y."/>
            <person name="Soanes D.M."/>
            <person name="van der Giezen M."/>
            <person name="Wahlund T.M."/>
            <person name="Williams B."/>
            <person name="Wilson W."/>
            <person name="Wolfe G."/>
            <person name="Wurch L.L."/>
        </authorList>
    </citation>
    <scope>NUCLEOTIDE SEQUENCE</scope>
</reference>
<dbReference type="InterPro" id="IPR035979">
    <property type="entry name" value="RBD_domain_sf"/>
</dbReference>
<evidence type="ECO:0000256" key="1">
    <source>
        <dbReference type="ARBA" id="ARBA00022884"/>
    </source>
</evidence>
<feature type="compositionally biased region" description="Pro residues" evidence="3">
    <location>
        <begin position="287"/>
        <end position="296"/>
    </location>
</feature>
<feature type="region of interest" description="Disordered" evidence="3">
    <location>
        <begin position="1"/>
        <end position="71"/>
    </location>
</feature>
<dbReference type="KEGG" id="ehx:EMIHUDRAFT_449328"/>
<feature type="compositionally biased region" description="Low complexity" evidence="3">
    <location>
        <begin position="326"/>
        <end position="337"/>
    </location>
</feature>
<protein>
    <recommendedName>
        <fullName evidence="4">RRM domain-containing protein</fullName>
    </recommendedName>
</protein>
<dbReference type="STRING" id="2903.R1FFH4"/>
<dbReference type="RefSeq" id="XP_005786705.1">
    <property type="nucleotide sequence ID" value="XM_005786648.1"/>
</dbReference>
<feature type="compositionally biased region" description="Acidic residues" evidence="3">
    <location>
        <begin position="10"/>
        <end position="19"/>
    </location>
</feature>
<keyword evidence="1 2" id="KW-0694">RNA-binding</keyword>
<feature type="compositionally biased region" description="Gly residues" evidence="3">
    <location>
        <begin position="338"/>
        <end position="355"/>
    </location>
</feature>
<evidence type="ECO:0000256" key="2">
    <source>
        <dbReference type="PROSITE-ProRule" id="PRU00176"/>
    </source>
</evidence>
<dbReference type="Gene3D" id="3.30.70.330">
    <property type="match status" value="1"/>
</dbReference>
<dbReference type="AlphaFoldDB" id="A0A0D3KEU1"/>
<dbReference type="GO" id="GO:0003723">
    <property type="term" value="F:RNA binding"/>
    <property type="evidence" value="ECO:0007669"/>
    <property type="project" value="UniProtKB-UniRule"/>
</dbReference>
<evidence type="ECO:0000259" key="4">
    <source>
        <dbReference type="PROSITE" id="PS50102"/>
    </source>
</evidence>
<feature type="compositionally biased region" description="Basic and acidic residues" evidence="3">
    <location>
        <begin position="55"/>
        <end position="71"/>
    </location>
</feature>
<feature type="region of interest" description="Disordered" evidence="3">
    <location>
        <begin position="255"/>
        <end position="446"/>
    </location>
</feature>